<dbReference type="InterPro" id="IPR046522">
    <property type="entry name" value="DUF6699"/>
</dbReference>
<evidence type="ECO:0000313" key="2">
    <source>
        <dbReference type="EMBL" id="EKM79084.1"/>
    </source>
</evidence>
<dbReference type="GeneID" id="18826783"/>
<dbReference type="AlphaFoldDB" id="K5VXB5"/>
<name>K5VXB5_AGABU</name>
<feature type="domain" description="DUF6699" evidence="1">
    <location>
        <begin position="310"/>
        <end position="438"/>
    </location>
</feature>
<dbReference type="Pfam" id="PF20415">
    <property type="entry name" value="DUF6699"/>
    <property type="match status" value="2"/>
</dbReference>
<dbReference type="OrthoDB" id="2783256at2759"/>
<dbReference type="HOGENOM" id="CLU_609654_0_0_1"/>
<dbReference type="KEGG" id="abp:AGABI1DRAFT128249"/>
<organism evidence="2 3">
    <name type="scientific">Agaricus bisporus var. burnettii (strain JB137-S8 / ATCC MYA-4627 / FGSC 10392)</name>
    <name type="common">White button mushroom</name>
    <dbReference type="NCBI Taxonomy" id="597362"/>
    <lineage>
        <taxon>Eukaryota</taxon>
        <taxon>Fungi</taxon>
        <taxon>Dikarya</taxon>
        <taxon>Basidiomycota</taxon>
        <taxon>Agaricomycotina</taxon>
        <taxon>Agaricomycetes</taxon>
        <taxon>Agaricomycetidae</taxon>
        <taxon>Agaricales</taxon>
        <taxon>Agaricineae</taxon>
        <taxon>Agaricaceae</taxon>
        <taxon>Agaricus</taxon>
    </lineage>
</organism>
<accession>K5VXB5</accession>
<dbReference type="RefSeq" id="XP_007329846.1">
    <property type="nucleotide sequence ID" value="XM_007329784.1"/>
</dbReference>
<keyword evidence="3" id="KW-1185">Reference proteome</keyword>
<evidence type="ECO:0000259" key="1">
    <source>
        <dbReference type="Pfam" id="PF20415"/>
    </source>
</evidence>
<dbReference type="InParanoid" id="K5VXB5"/>
<proteinExistence type="predicted"/>
<reference evidence="3" key="1">
    <citation type="journal article" date="2012" name="Proc. Natl. Acad. Sci. U.S.A.">
        <title>Genome sequence of the button mushroom Agaricus bisporus reveals mechanisms governing adaptation to a humic-rich ecological niche.</title>
        <authorList>
            <person name="Morin E."/>
            <person name="Kohler A."/>
            <person name="Baker A.R."/>
            <person name="Foulongne-Oriol M."/>
            <person name="Lombard V."/>
            <person name="Nagy L.G."/>
            <person name="Ohm R.A."/>
            <person name="Patyshakuliyeva A."/>
            <person name="Brun A."/>
            <person name="Aerts A.L."/>
            <person name="Bailey A.M."/>
            <person name="Billette C."/>
            <person name="Coutinho P.M."/>
            <person name="Deakin G."/>
            <person name="Doddapaneni H."/>
            <person name="Floudas D."/>
            <person name="Grimwood J."/>
            <person name="Hilden K."/>
            <person name="Kuees U."/>
            <person name="LaButti K.M."/>
            <person name="Lapidus A."/>
            <person name="Lindquist E.A."/>
            <person name="Lucas S.M."/>
            <person name="Murat C."/>
            <person name="Riley R.W."/>
            <person name="Salamov A.A."/>
            <person name="Schmutz J."/>
            <person name="Subramanian V."/>
            <person name="Woesten H.A.B."/>
            <person name="Xu J."/>
            <person name="Eastwood D.C."/>
            <person name="Foster G.D."/>
            <person name="Sonnenberg A.S."/>
            <person name="Cullen D."/>
            <person name="de Vries R.P."/>
            <person name="Lundell T."/>
            <person name="Hibbett D.S."/>
            <person name="Henrissat B."/>
            <person name="Burton K.S."/>
            <person name="Kerrigan R.W."/>
            <person name="Challen M.P."/>
            <person name="Grigoriev I.V."/>
            <person name="Martin F."/>
        </authorList>
    </citation>
    <scope>NUCLEOTIDE SEQUENCE [LARGE SCALE GENOMIC DNA]</scope>
    <source>
        <strain evidence="3">JB137-S8 / ATCC MYA-4627 / FGSC 10392</strain>
    </source>
</reference>
<gene>
    <name evidence="2" type="ORF">AGABI1DRAFT_128249</name>
</gene>
<dbReference type="Proteomes" id="UP000008493">
    <property type="component" value="Unassembled WGS sequence"/>
</dbReference>
<sequence length="449" mass="50989">MDRRVRFAVDVSPASTSEASLGPITPPQYTRCLVPTQDASMSMPSFAASLASTANSSTSLNKSQFHPALMKPTYDFDVSIHPLNNRSICSNVELQKELNSSMAEIPICHITLQSRHLPWRITISTERYYLTASDVLVGIYNNLRTRASKAEFDMQSRRKQDEISVAFHDRLERRTPPELREQERLKGLRRVDFLPHTALRFGGLEIGKGSDPEIAGENGREAVPHNEYHGVGDTPAAVPTLGGWFAFKYQPQWKAIPASDTKACRGDALPLIHIHEASPLSSPSISFSQLSLLPTPYRLHHTLVNPIFDFDVSIHPLDNPSICNLELQKESVTEPPTRSITLESNHLPWPITVSTERYYLTVFDLLVGIYNNLRTPAKEEEFARESREKQDKIASAYYDRWERRTPSEFREQERCKGLRRVDFLPQTTLRFNGLEKAKGSDTWVMQLRQ</sequence>
<protein>
    <recommendedName>
        <fullName evidence="1">DUF6699 domain-containing protein</fullName>
    </recommendedName>
</protein>
<feature type="domain" description="DUF6699" evidence="1">
    <location>
        <begin position="76"/>
        <end position="205"/>
    </location>
</feature>
<evidence type="ECO:0000313" key="3">
    <source>
        <dbReference type="Proteomes" id="UP000008493"/>
    </source>
</evidence>
<dbReference type="EMBL" id="JH971390">
    <property type="protein sequence ID" value="EKM79084.1"/>
    <property type="molecule type" value="Genomic_DNA"/>
</dbReference>